<dbReference type="EMBL" id="BABS01000067">
    <property type="protein sequence ID" value="GAA09094.1"/>
    <property type="molecule type" value="Genomic_DNA"/>
</dbReference>
<sequence length="38" mass="4271">MFRALGHTLSLNRSGHRRKPEDTLAAAFRLSLSLECSQ</sequence>
<feature type="region of interest" description="Disordered" evidence="1">
    <location>
        <begin position="1"/>
        <end position="20"/>
    </location>
</feature>
<proteinExistence type="predicted"/>
<reference evidence="2 3" key="1">
    <citation type="journal article" date="2011" name="Biochem. Biophys. Res. Commun.">
        <title>Increased number of Arginine-based salt bridges contributes to the thermotolerance of thermotolerant acetic acid bacteria, Acetobacter tropicalis SKU1100.</title>
        <authorList>
            <person name="Matsutani M."/>
            <person name="Hirakawa H."/>
            <person name="Nishikura M."/>
            <person name="Soemphol W."/>
            <person name="Ali I.A.I."/>
            <person name="Yakushi T."/>
            <person name="Matsushita K."/>
        </authorList>
    </citation>
    <scope>NUCLEOTIDE SEQUENCE [LARGE SCALE GENOMIC DNA]</scope>
    <source>
        <strain evidence="2 3">NBRC 101654</strain>
    </source>
</reference>
<dbReference type="Proteomes" id="UP000004319">
    <property type="component" value="Unassembled WGS sequence"/>
</dbReference>
<organism evidence="2 3">
    <name type="scientific">Acetobacter tropicalis NBRC 101654</name>
    <dbReference type="NCBI Taxonomy" id="749388"/>
    <lineage>
        <taxon>Bacteria</taxon>
        <taxon>Pseudomonadati</taxon>
        <taxon>Pseudomonadota</taxon>
        <taxon>Alphaproteobacteria</taxon>
        <taxon>Acetobacterales</taxon>
        <taxon>Acetobacteraceae</taxon>
        <taxon>Acetobacter</taxon>
    </lineage>
</organism>
<evidence type="ECO:0000313" key="3">
    <source>
        <dbReference type="Proteomes" id="UP000004319"/>
    </source>
</evidence>
<evidence type="ECO:0000313" key="2">
    <source>
        <dbReference type="EMBL" id="GAA09094.1"/>
    </source>
</evidence>
<dbReference type="AlphaFoldDB" id="F7VFE9"/>
<name>F7VFE9_9PROT</name>
<gene>
    <name evidence="2" type="ORF">ATPR_2098</name>
</gene>
<comment type="caution">
    <text evidence="2">The sequence shown here is derived from an EMBL/GenBank/DDBJ whole genome shotgun (WGS) entry which is preliminary data.</text>
</comment>
<accession>F7VFE9</accession>
<protein>
    <submittedName>
        <fullName evidence="2">Uncharacterized protein</fullName>
    </submittedName>
</protein>
<evidence type="ECO:0000256" key="1">
    <source>
        <dbReference type="SAM" id="MobiDB-lite"/>
    </source>
</evidence>